<sequence length="184" mass="20003">AGSGIGAPSVSKEESTLKSKNSAPGIATLASSKQEVTVKREHSVNKDQEMATLSTSEHEITVKQEHSDEKAREMMTLQSDKQENPCGLEHLFDPTLSPWFLTGPFGRLVVVDEFTTNYQKILTTTASSNKIILARQFGRMPSGIIISLNNQLLATGKGASQVIAAADAAQQSVKILQQHYYTIK</sequence>
<feature type="compositionally biased region" description="Basic and acidic residues" evidence="1">
    <location>
        <begin position="56"/>
        <end position="70"/>
    </location>
</feature>
<feature type="non-terminal residue" evidence="2">
    <location>
        <position position="184"/>
    </location>
</feature>
<evidence type="ECO:0000256" key="1">
    <source>
        <dbReference type="SAM" id="MobiDB-lite"/>
    </source>
</evidence>
<accession>A0ABN7PFQ6</accession>
<feature type="compositionally biased region" description="Basic and acidic residues" evidence="1">
    <location>
        <begin position="36"/>
        <end position="49"/>
    </location>
</feature>
<dbReference type="Proteomes" id="UP001153148">
    <property type="component" value="Unassembled WGS sequence"/>
</dbReference>
<evidence type="ECO:0000313" key="2">
    <source>
        <dbReference type="EMBL" id="CAG2064954.1"/>
    </source>
</evidence>
<comment type="caution">
    <text evidence="2">The sequence shown here is derived from an EMBL/GenBank/DDBJ whole genome shotgun (WGS) entry which is preliminary data.</text>
</comment>
<gene>
    <name evidence="2" type="ORF">TPAB3V08_LOCUS11898</name>
</gene>
<proteinExistence type="predicted"/>
<reference evidence="2" key="1">
    <citation type="submission" date="2021-03" db="EMBL/GenBank/DDBJ databases">
        <authorList>
            <person name="Tran Van P."/>
        </authorList>
    </citation>
    <scope>NUCLEOTIDE SEQUENCE</scope>
</reference>
<organism evidence="2 3">
    <name type="scientific">Timema podura</name>
    <name type="common">Walking stick</name>
    <dbReference type="NCBI Taxonomy" id="61482"/>
    <lineage>
        <taxon>Eukaryota</taxon>
        <taxon>Metazoa</taxon>
        <taxon>Ecdysozoa</taxon>
        <taxon>Arthropoda</taxon>
        <taxon>Hexapoda</taxon>
        <taxon>Insecta</taxon>
        <taxon>Pterygota</taxon>
        <taxon>Neoptera</taxon>
        <taxon>Polyneoptera</taxon>
        <taxon>Phasmatodea</taxon>
        <taxon>Timematodea</taxon>
        <taxon>Timematoidea</taxon>
        <taxon>Timematidae</taxon>
        <taxon>Timema</taxon>
    </lineage>
</organism>
<evidence type="ECO:0000313" key="3">
    <source>
        <dbReference type="Proteomes" id="UP001153148"/>
    </source>
</evidence>
<dbReference type="EMBL" id="CAJPIN010038396">
    <property type="protein sequence ID" value="CAG2064954.1"/>
    <property type="molecule type" value="Genomic_DNA"/>
</dbReference>
<name>A0ABN7PFQ6_TIMPD</name>
<feature type="region of interest" description="Disordered" evidence="1">
    <location>
        <begin position="1"/>
        <end position="70"/>
    </location>
</feature>
<feature type="non-terminal residue" evidence="2">
    <location>
        <position position="1"/>
    </location>
</feature>
<protein>
    <submittedName>
        <fullName evidence="2">Uncharacterized protein</fullName>
    </submittedName>
</protein>
<keyword evidence="3" id="KW-1185">Reference proteome</keyword>